<keyword evidence="2" id="KW-1185">Reference proteome</keyword>
<gene>
    <name evidence="1" type="ORF">F8M41_005501</name>
</gene>
<accession>A0A8H4AX68</accession>
<name>A0A8H4AX68_GIGMA</name>
<dbReference type="EMBL" id="WTPW01000153">
    <property type="protein sequence ID" value="KAF0541338.1"/>
    <property type="molecule type" value="Genomic_DNA"/>
</dbReference>
<dbReference type="AlphaFoldDB" id="A0A8H4AX68"/>
<reference evidence="1 2" key="1">
    <citation type="journal article" date="2019" name="Environ. Microbiol.">
        <title>At the nexus of three kingdoms: the genome of the mycorrhizal fungus Gigaspora margarita provides insights into plant, endobacterial and fungal interactions.</title>
        <authorList>
            <person name="Venice F."/>
            <person name="Ghignone S."/>
            <person name="Salvioli di Fossalunga A."/>
            <person name="Amselem J."/>
            <person name="Novero M."/>
            <person name="Xianan X."/>
            <person name="Sedzielewska Toro K."/>
            <person name="Morin E."/>
            <person name="Lipzen A."/>
            <person name="Grigoriev I.V."/>
            <person name="Henrissat B."/>
            <person name="Martin F.M."/>
            <person name="Bonfante P."/>
        </authorList>
    </citation>
    <scope>NUCLEOTIDE SEQUENCE [LARGE SCALE GENOMIC DNA]</scope>
    <source>
        <strain evidence="1 2">BEG34</strain>
    </source>
</reference>
<evidence type="ECO:0000313" key="2">
    <source>
        <dbReference type="Proteomes" id="UP000439903"/>
    </source>
</evidence>
<sequence length="84" mass="9577">MDTMMKGLLESLMKNESDINGTNDENGVIKVCEKDSDEKRIDEMEKKNMIVSSIIRDEIYMDDVKINNAPESNGKLNTIEYVDS</sequence>
<evidence type="ECO:0000313" key="1">
    <source>
        <dbReference type="EMBL" id="KAF0541338.1"/>
    </source>
</evidence>
<comment type="caution">
    <text evidence="1">The sequence shown here is derived from an EMBL/GenBank/DDBJ whole genome shotgun (WGS) entry which is preliminary data.</text>
</comment>
<protein>
    <submittedName>
        <fullName evidence="1">Uncharacterized protein</fullName>
    </submittedName>
</protein>
<proteinExistence type="predicted"/>
<organism evidence="1 2">
    <name type="scientific">Gigaspora margarita</name>
    <dbReference type="NCBI Taxonomy" id="4874"/>
    <lineage>
        <taxon>Eukaryota</taxon>
        <taxon>Fungi</taxon>
        <taxon>Fungi incertae sedis</taxon>
        <taxon>Mucoromycota</taxon>
        <taxon>Glomeromycotina</taxon>
        <taxon>Glomeromycetes</taxon>
        <taxon>Diversisporales</taxon>
        <taxon>Gigasporaceae</taxon>
        <taxon>Gigaspora</taxon>
    </lineage>
</organism>
<dbReference type="Proteomes" id="UP000439903">
    <property type="component" value="Unassembled WGS sequence"/>
</dbReference>